<comment type="cofactor">
    <cofactor evidence="25">
        <name>Mg(2+)</name>
        <dbReference type="ChEBI" id="CHEBI:18420"/>
    </cofactor>
    <text evidence="25">Binds 2 magnesium ions per subunit.</text>
</comment>
<keyword evidence="15" id="KW-0234">DNA repair</keyword>
<feature type="coiled-coil region" evidence="26">
    <location>
        <begin position="215"/>
        <end position="242"/>
    </location>
</feature>
<dbReference type="InterPro" id="IPR050792">
    <property type="entry name" value="ADP-ribosylglycohydrolase"/>
</dbReference>
<feature type="binding site" evidence="25">
    <location>
        <position position="316"/>
    </location>
    <ligand>
        <name>Mg(2+)</name>
        <dbReference type="ChEBI" id="CHEBI:18420"/>
        <label>1</label>
    </ligand>
</feature>
<evidence type="ECO:0000256" key="16">
    <source>
        <dbReference type="ARBA" id="ARBA00023242"/>
    </source>
</evidence>
<dbReference type="GO" id="GO:0006281">
    <property type="term" value="P:DNA repair"/>
    <property type="evidence" value="ECO:0007669"/>
    <property type="project" value="UniProtKB-KW"/>
</dbReference>
<keyword evidence="16" id="KW-0539">Nucleus</keyword>
<evidence type="ECO:0000256" key="3">
    <source>
        <dbReference type="ARBA" id="ARBA00004305"/>
    </source>
</evidence>
<feature type="binding site" evidence="25">
    <location>
        <position position="319"/>
    </location>
    <ligand>
        <name>Mg(2+)</name>
        <dbReference type="ChEBI" id="CHEBI:18420"/>
        <label>1</label>
    </ligand>
</feature>
<evidence type="ECO:0000256" key="15">
    <source>
        <dbReference type="ARBA" id="ARBA00023204"/>
    </source>
</evidence>
<evidence type="ECO:0000256" key="4">
    <source>
        <dbReference type="ARBA" id="ARBA00004496"/>
    </source>
</evidence>
<evidence type="ECO:0000256" key="12">
    <source>
        <dbReference type="ARBA" id="ARBA00022801"/>
    </source>
</evidence>
<comment type="subunit">
    <text evidence="6">Monomer.</text>
</comment>
<dbReference type="GO" id="GO:0140290">
    <property type="term" value="P:peptidyl-serine ADP-deribosylation"/>
    <property type="evidence" value="ECO:0007669"/>
    <property type="project" value="UniProtKB-ARBA"/>
</dbReference>
<keyword evidence="11" id="KW-0227">DNA damage</keyword>
<comment type="similarity">
    <text evidence="5">Belongs to the ADP-ribosylglycohydrolase family.</text>
</comment>
<dbReference type="FunFam" id="1.10.4080.10:FF:000001">
    <property type="entry name" value="ADP-ribose glycohydrolase ARH3"/>
    <property type="match status" value="1"/>
</dbReference>
<keyword evidence="28" id="KW-1185">Reference proteome</keyword>
<accession>A0A9N9TDS6</accession>
<keyword evidence="13 25" id="KW-0460">Magnesium</keyword>
<keyword evidence="9" id="KW-0963">Cytoplasm</keyword>
<evidence type="ECO:0000256" key="5">
    <source>
        <dbReference type="ARBA" id="ARBA00010702"/>
    </source>
</evidence>
<dbReference type="GO" id="GO:0005694">
    <property type="term" value="C:chromosome"/>
    <property type="evidence" value="ECO:0007669"/>
    <property type="project" value="UniProtKB-SubCell"/>
</dbReference>
<protein>
    <recommendedName>
        <fullName evidence="17">ADP-ribosylhydrolase ARH3</fullName>
        <ecNumber evidence="7">3.2.1.143</ecNumber>
    </recommendedName>
    <alternativeName>
        <fullName evidence="18">ADP-ribose glycohydrolase ARH3</fullName>
    </alternativeName>
    <alternativeName>
        <fullName evidence="19">ADP-ribosylhydrolase 3</fullName>
    </alternativeName>
    <alternativeName>
        <fullName evidence="22">O-acetyl-ADP-ribose deacetylase ARH3</fullName>
    </alternativeName>
    <alternativeName>
        <fullName evidence="23">Poly(ADP-ribose) glycohydrolase ARH3</fullName>
    </alternativeName>
    <alternativeName>
        <fullName evidence="21">[Protein ADP-ribosylarginine] hydrolase-like protein 2</fullName>
    </alternativeName>
    <alternativeName>
        <fullName evidence="20">[Protein ADP-ribosylserine] hydrolase</fullName>
    </alternativeName>
</protein>
<evidence type="ECO:0000256" key="20">
    <source>
        <dbReference type="ARBA" id="ARBA00042722"/>
    </source>
</evidence>
<keyword evidence="26" id="KW-0175">Coiled coil</keyword>
<sequence>MSVIKHFTMAKIEAAVLKSKFKGCLLGALVGDCTGSPFEGDTITHGDKLIIQKYFDRMQDPTFSAPYKSYTDDTAMMKSVAKFLTDKPEPDYKFLARLFVNEYFKEPKRGYGQNIVDVFRKLKNTKYEDVFKPAKEQFLGEGSFGNGGAMRIAPISLYFHDNYKAMVEAATNATKLTHTHILGVNGAILQSIAIQLALKCDPEAKIDAERFCAELYRRMRKIERVEEDLDDIEEDESASRRAYQDKIRIVEYLIGKKDDDELDEEVILTLGNGISAYESVPTAIYCFLKALKEIPHIQTDNIFRRTIQHAVTLGGDTDTIACMAGAIAGAYLGEEAINPILAKNCEFSKEIVEVAENLYTAKEGPP</sequence>
<dbReference type="PANTHER" id="PTHR16222:SF24">
    <property type="entry name" value="ADP-RIBOSYLHYDROLASE ARH3"/>
    <property type="match status" value="1"/>
</dbReference>
<feature type="binding site" evidence="25">
    <location>
        <position position="318"/>
    </location>
    <ligand>
        <name>Mg(2+)</name>
        <dbReference type="ChEBI" id="CHEBI:18420"/>
        <label>1</label>
    </ligand>
</feature>
<organism evidence="27 28">
    <name type="scientific">Diabrotica balteata</name>
    <name type="common">Banded cucumber beetle</name>
    <dbReference type="NCBI Taxonomy" id="107213"/>
    <lineage>
        <taxon>Eukaryota</taxon>
        <taxon>Metazoa</taxon>
        <taxon>Ecdysozoa</taxon>
        <taxon>Arthropoda</taxon>
        <taxon>Hexapoda</taxon>
        <taxon>Insecta</taxon>
        <taxon>Pterygota</taxon>
        <taxon>Neoptera</taxon>
        <taxon>Endopterygota</taxon>
        <taxon>Coleoptera</taxon>
        <taxon>Polyphaga</taxon>
        <taxon>Cucujiformia</taxon>
        <taxon>Chrysomeloidea</taxon>
        <taxon>Chrysomelidae</taxon>
        <taxon>Galerucinae</taxon>
        <taxon>Diabroticina</taxon>
        <taxon>Diabroticites</taxon>
        <taxon>Diabrotica</taxon>
    </lineage>
</organism>
<dbReference type="GO" id="GO:0004649">
    <property type="term" value="F:poly(ADP-ribose) glycohydrolase activity"/>
    <property type="evidence" value="ECO:0007669"/>
    <property type="project" value="UniProtKB-EC"/>
</dbReference>
<evidence type="ECO:0000256" key="1">
    <source>
        <dbReference type="ARBA" id="ARBA00004123"/>
    </source>
</evidence>
<evidence type="ECO:0000256" key="21">
    <source>
        <dbReference type="ARBA" id="ARBA00042850"/>
    </source>
</evidence>
<evidence type="ECO:0000256" key="19">
    <source>
        <dbReference type="ARBA" id="ARBA00042471"/>
    </source>
</evidence>
<dbReference type="InterPro" id="IPR005502">
    <property type="entry name" value="Ribosyl_crysJ1"/>
</dbReference>
<dbReference type="InterPro" id="IPR036705">
    <property type="entry name" value="Ribosyl_crysJ1_sf"/>
</dbReference>
<evidence type="ECO:0000256" key="10">
    <source>
        <dbReference type="ARBA" id="ARBA00022723"/>
    </source>
</evidence>
<feature type="binding site" evidence="25">
    <location>
        <position position="71"/>
    </location>
    <ligand>
        <name>Mg(2+)</name>
        <dbReference type="ChEBI" id="CHEBI:18420"/>
        <label>1</label>
    </ligand>
</feature>
<comment type="subcellular location">
    <subcellularLocation>
        <location evidence="2">Chromosome</location>
    </subcellularLocation>
    <subcellularLocation>
        <location evidence="4">Cytoplasm</location>
    </subcellularLocation>
    <subcellularLocation>
        <location evidence="3">Mitochondrion matrix</location>
    </subcellularLocation>
    <subcellularLocation>
        <location evidence="1">Nucleus</location>
    </subcellularLocation>
</comment>
<evidence type="ECO:0000256" key="2">
    <source>
        <dbReference type="ARBA" id="ARBA00004286"/>
    </source>
</evidence>
<feature type="binding site" evidence="25">
    <location>
        <position position="73"/>
    </location>
    <ligand>
        <name>Mg(2+)</name>
        <dbReference type="ChEBI" id="CHEBI:18420"/>
        <label>1</label>
    </ligand>
</feature>
<evidence type="ECO:0000256" key="6">
    <source>
        <dbReference type="ARBA" id="ARBA00011245"/>
    </source>
</evidence>
<evidence type="ECO:0000256" key="11">
    <source>
        <dbReference type="ARBA" id="ARBA00022763"/>
    </source>
</evidence>
<evidence type="ECO:0000256" key="14">
    <source>
        <dbReference type="ARBA" id="ARBA00023128"/>
    </source>
</evidence>
<evidence type="ECO:0000256" key="9">
    <source>
        <dbReference type="ARBA" id="ARBA00022490"/>
    </source>
</evidence>
<evidence type="ECO:0000256" key="13">
    <source>
        <dbReference type="ARBA" id="ARBA00022842"/>
    </source>
</evidence>
<evidence type="ECO:0000256" key="17">
    <source>
        <dbReference type="ARBA" id="ARBA00041057"/>
    </source>
</evidence>
<dbReference type="EC" id="3.2.1.143" evidence="7"/>
<evidence type="ECO:0000256" key="22">
    <source>
        <dbReference type="ARBA" id="ARBA00043187"/>
    </source>
</evidence>
<comment type="catalytic activity">
    <reaction evidence="24">
        <text>alpha-NAD(+) + H2O = ADP-D-ribose + nicotinamide + H(+)</text>
        <dbReference type="Rhea" id="RHEA:68792"/>
        <dbReference type="ChEBI" id="CHEBI:15377"/>
        <dbReference type="ChEBI" id="CHEBI:15378"/>
        <dbReference type="ChEBI" id="CHEBI:17154"/>
        <dbReference type="ChEBI" id="CHEBI:57967"/>
        <dbReference type="ChEBI" id="CHEBI:77017"/>
    </reaction>
</comment>
<feature type="binding site" evidence="25">
    <location>
        <position position="72"/>
    </location>
    <ligand>
        <name>Mg(2+)</name>
        <dbReference type="ChEBI" id="CHEBI:18420"/>
        <label>1</label>
    </ligand>
</feature>
<dbReference type="EMBL" id="OU898283">
    <property type="protein sequence ID" value="CAG9839476.1"/>
    <property type="molecule type" value="Genomic_DNA"/>
</dbReference>
<keyword evidence="8" id="KW-0158">Chromosome</keyword>
<dbReference type="Gene3D" id="1.10.4080.10">
    <property type="entry name" value="ADP-ribosylation/Crystallin J1"/>
    <property type="match status" value="1"/>
</dbReference>
<reference evidence="27" key="1">
    <citation type="submission" date="2022-01" db="EMBL/GenBank/DDBJ databases">
        <authorList>
            <person name="King R."/>
        </authorList>
    </citation>
    <scope>NUCLEOTIDE SEQUENCE</scope>
</reference>
<evidence type="ECO:0000313" key="28">
    <source>
        <dbReference type="Proteomes" id="UP001153709"/>
    </source>
</evidence>
<dbReference type="SUPFAM" id="SSF101478">
    <property type="entry name" value="ADP-ribosylglycohydrolase"/>
    <property type="match status" value="1"/>
</dbReference>
<evidence type="ECO:0000313" key="27">
    <source>
        <dbReference type="EMBL" id="CAG9839476.1"/>
    </source>
</evidence>
<evidence type="ECO:0000256" key="25">
    <source>
        <dbReference type="PIRSR" id="PIRSR605502-1"/>
    </source>
</evidence>
<dbReference type="AlphaFoldDB" id="A0A9N9TDS6"/>
<dbReference type="GO" id="GO:0005759">
    <property type="term" value="C:mitochondrial matrix"/>
    <property type="evidence" value="ECO:0007669"/>
    <property type="project" value="UniProtKB-SubCell"/>
</dbReference>
<evidence type="ECO:0000256" key="26">
    <source>
        <dbReference type="SAM" id="Coils"/>
    </source>
</evidence>
<evidence type="ECO:0000256" key="7">
    <source>
        <dbReference type="ARBA" id="ARBA00012255"/>
    </source>
</evidence>
<dbReference type="Proteomes" id="UP001153709">
    <property type="component" value="Chromosome 8"/>
</dbReference>
<gene>
    <name evidence="27" type="ORF">DIABBA_LOCUS12240</name>
</gene>
<dbReference type="GO" id="GO:0005634">
    <property type="term" value="C:nucleus"/>
    <property type="evidence" value="ECO:0007669"/>
    <property type="project" value="UniProtKB-SubCell"/>
</dbReference>
<proteinExistence type="inferred from homology"/>
<evidence type="ECO:0000256" key="18">
    <source>
        <dbReference type="ARBA" id="ARBA00042398"/>
    </source>
</evidence>
<evidence type="ECO:0000256" key="8">
    <source>
        <dbReference type="ARBA" id="ARBA00022454"/>
    </source>
</evidence>
<dbReference type="GO" id="GO:0046872">
    <property type="term" value="F:metal ion binding"/>
    <property type="evidence" value="ECO:0007669"/>
    <property type="project" value="UniProtKB-KW"/>
</dbReference>
<dbReference type="OrthoDB" id="410104at2759"/>
<evidence type="ECO:0000256" key="23">
    <source>
        <dbReference type="ARBA" id="ARBA00043193"/>
    </source>
</evidence>
<evidence type="ECO:0000256" key="24">
    <source>
        <dbReference type="ARBA" id="ARBA00049015"/>
    </source>
</evidence>
<keyword evidence="12" id="KW-0378">Hydrolase</keyword>
<name>A0A9N9TDS6_DIABA</name>
<keyword evidence="10 25" id="KW-0479">Metal-binding</keyword>
<dbReference type="PANTHER" id="PTHR16222">
    <property type="entry name" value="ADP-RIBOSYLGLYCOHYDROLASE"/>
    <property type="match status" value="1"/>
</dbReference>
<dbReference type="Pfam" id="PF03747">
    <property type="entry name" value="ADP_ribosyl_GH"/>
    <property type="match status" value="1"/>
</dbReference>
<keyword evidence="14" id="KW-0496">Mitochondrion</keyword>